<evidence type="ECO:0000256" key="4">
    <source>
        <dbReference type="ARBA" id="ARBA00022694"/>
    </source>
</evidence>
<keyword evidence="5 7" id="KW-0694">RNA-binding</keyword>
<dbReference type="GO" id="GO:0008033">
    <property type="term" value="P:tRNA processing"/>
    <property type="evidence" value="ECO:0007669"/>
    <property type="project" value="UniProtKB-KW"/>
</dbReference>
<dbReference type="InterPro" id="IPR000504">
    <property type="entry name" value="RRM_dom"/>
</dbReference>
<evidence type="ECO:0000256" key="7">
    <source>
        <dbReference type="PROSITE-ProRule" id="PRU00176"/>
    </source>
</evidence>
<feature type="region of interest" description="Disordered" evidence="8">
    <location>
        <begin position="133"/>
        <end position="184"/>
    </location>
</feature>
<evidence type="ECO:0000256" key="8">
    <source>
        <dbReference type="SAM" id="MobiDB-lite"/>
    </source>
</evidence>
<evidence type="ECO:0000256" key="1">
    <source>
        <dbReference type="ARBA" id="ARBA00012386"/>
    </source>
</evidence>
<dbReference type="EMBL" id="VOFY01000016">
    <property type="protein sequence ID" value="KAA8584329.1"/>
    <property type="molecule type" value="Genomic_DNA"/>
</dbReference>
<evidence type="ECO:0000313" key="10">
    <source>
        <dbReference type="EMBL" id="KAA8584329.1"/>
    </source>
</evidence>
<keyword evidence="2" id="KW-0808">Transferase</keyword>
<dbReference type="EC" id="2.5.1.25" evidence="1"/>
<dbReference type="SUPFAM" id="SSF54928">
    <property type="entry name" value="RNA-binding domain, RBD"/>
    <property type="match status" value="2"/>
</dbReference>
<feature type="compositionally biased region" description="Acidic residues" evidence="8">
    <location>
        <begin position="684"/>
        <end position="694"/>
    </location>
</feature>
<dbReference type="FunFam" id="3.30.70.330:FF:000045">
    <property type="entry name" value="Nucleolysin tiar isoform 1"/>
    <property type="match status" value="1"/>
</dbReference>
<evidence type="ECO:0000256" key="2">
    <source>
        <dbReference type="ARBA" id="ARBA00022679"/>
    </source>
</evidence>
<dbReference type="SMART" id="SM00361">
    <property type="entry name" value="RRM_1"/>
    <property type="match status" value="2"/>
</dbReference>
<dbReference type="Pfam" id="PF03942">
    <property type="entry name" value="DTW"/>
    <property type="match status" value="1"/>
</dbReference>
<dbReference type="InterPro" id="IPR003954">
    <property type="entry name" value="RRM_euk-type"/>
</dbReference>
<comment type="caution">
    <text evidence="10">The sequence shown here is derived from an EMBL/GenBank/DDBJ whole genome shotgun (WGS) entry which is preliminary data.</text>
</comment>
<feature type="compositionally biased region" description="Basic and acidic residues" evidence="8">
    <location>
        <begin position="608"/>
        <end position="629"/>
    </location>
</feature>
<dbReference type="GO" id="GO:0003723">
    <property type="term" value="F:RNA binding"/>
    <property type="evidence" value="ECO:0007669"/>
    <property type="project" value="UniProtKB-UniRule"/>
</dbReference>
<feature type="compositionally biased region" description="Basic and acidic residues" evidence="8">
    <location>
        <begin position="737"/>
        <end position="750"/>
    </location>
</feature>
<dbReference type="CDD" id="cd12618">
    <property type="entry name" value="RRM2_TIA1"/>
    <property type="match status" value="1"/>
</dbReference>
<dbReference type="PROSITE" id="PS50102">
    <property type="entry name" value="RRM"/>
    <property type="match status" value="2"/>
</dbReference>
<proteinExistence type="predicted"/>
<accession>A0A5J5CTJ0</accession>
<keyword evidence="3" id="KW-0949">S-adenosyl-L-methionine</keyword>
<feature type="region of interest" description="Disordered" evidence="8">
    <location>
        <begin position="608"/>
        <end position="702"/>
    </location>
</feature>
<feature type="domain" description="RRM" evidence="9">
    <location>
        <begin position="1079"/>
        <end position="1157"/>
    </location>
</feature>
<feature type="compositionally biased region" description="Basic and acidic residues" evidence="8">
    <location>
        <begin position="660"/>
        <end position="678"/>
    </location>
</feature>
<protein>
    <recommendedName>
        <fullName evidence="1">tRNA-uridine aminocarboxypropyltransferase</fullName>
        <ecNumber evidence="1">2.5.1.25</ecNumber>
    </recommendedName>
</protein>
<evidence type="ECO:0000256" key="5">
    <source>
        <dbReference type="ARBA" id="ARBA00022884"/>
    </source>
</evidence>
<gene>
    <name evidence="10" type="ORF">FQN60_008114</name>
</gene>
<dbReference type="CDD" id="cd12621">
    <property type="entry name" value="RRM3_TIA1"/>
    <property type="match status" value="1"/>
</dbReference>
<feature type="compositionally biased region" description="Basic and acidic residues" evidence="8">
    <location>
        <begin position="137"/>
        <end position="152"/>
    </location>
</feature>
<evidence type="ECO:0000259" key="9">
    <source>
        <dbReference type="PROSITE" id="PS50102"/>
    </source>
</evidence>
<feature type="region of interest" description="Disordered" evidence="8">
    <location>
        <begin position="729"/>
        <end position="795"/>
    </location>
</feature>
<feature type="region of interest" description="Disordered" evidence="8">
    <location>
        <begin position="251"/>
        <end position="273"/>
    </location>
</feature>
<dbReference type="GO" id="GO:0016432">
    <property type="term" value="F:tRNA-uridine aminocarboxypropyltransferase activity"/>
    <property type="evidence" value="ECO:0007669"/>
    <property type="project" value="UniProtKB-EC"/>
</dbReference>
<dbReference type="Proteomes" id="UP000327493">
    <property type="component" value="Chromosome 16"/>
</dbReference>
<dbReference type="InterPro" id="IPR035979">
    <property type="entry name" value="RBD_domain_sf"/>
</dbReference>
<dbReference type="Gene3D" id="3.30.70.330">
    <property type="match status" value="3"/>
</dbReference>
<dbReference type="InterPro" id="IPR012677">
    <property type="entry name" value="Nucleotide-bd_a/b_plait_sf"/>
</dbReference>
<feature type="region of interest" description="Disordered" evidence="8">
    <location>
        <begin position="446"/>
        <end position="467"/>
    </location>
</feature>
<dbReference type="SMART" id="SM00360">
    <property type="entry name" value="RRM"/>
    <property type="match status" value="3"/>
</dbReference>
<evidence type="ECO:0000313" key="11">
    <source>
        <dbReference type="Proteomes" id="UP000327493"/>
    </source>
</evidence>
<reference evidence="10 11" key="1">
    <citation type="submission" date="2019-08" db="EMBL/GenBank/DDBJ databases">
        <title>A chromosome-level genome assembly, high-density linkage maps, and genome scans reveal the genomic architecture of hybrid incompatibilities underlying speciation via character displacement in darters (Percidae: Etheostominae).</title>
        <authorList>
            <person name="Moran R.L."/>
            <person name="Catchen J.M."/>
            <person name="Fuller R.C."/>
        </authorList>
    </citation>
    <scope>NUCLEOTIDE SEQUENCE [LARGE SCALE GENOMIC DNA]</scope>
    <source>
        <strain evidence="10">EspeVRDwgs_2016</strain>
        <tissue evidence="10">Muscle</tissue>
    </source>
</reference>
<comment type="catalytic activity">
    <reaction evidence="6">
        <text>a uridine in tRNA + S-adenosyl-L-methionine = a 3-[(3S)-3-amino-3-carboxypropyl]uridine in tRNA + S-methyl-5'-thioadenosine + H(+)</text>
        <dbReference type="Rhea" id="RHEA:62432"/>
        <dbReference type="Rhea" id="RHEA-COMP:13339"/>
        <dbReference type="Rhea" id="RHEA-COMP:16092"/>
        <dbReference type="ChEBI" id="CHEBI:15378"/>
        <dbReference type="ChEBI" id="CHEBI:17509"/>
        <dbReference type="ChEBI" id="CHEBI:59789"/>
        <dbReference type="ChEBI" id="CHEBI:65315"/>
        <dbReference type="ChEBI" id="CHEBI:82930"/>
        <dbReference type="EC" id="2.5.1.25"/>
    </reaction>
</comment>
<name>A0A5J5CTJ0_9PERO</name>
<dbReference type="SMART" id="SM01144">
    <property type="entry name" value="DTW"/>
    <property type="match status" value="1"/>
</dbReference>
<feature type="compositionally biased region" description="Polar residues" evidence="8">
    <location>
        <begin position="260"/>
        <end position="269"/>
    </location>
</feature>
<dbReference type="InterPro" id="IPR034830">
    <property type="entry name" value="TIA1_RRM2"/>
</dbReference>
<keyword evidence="11" id="KW-1185">Reference proteome</keyword>
<organism evidence="10 11">
    <name type="scientific">Etheostoma spectabile</name>
    <name type="common">orangethroat darter</name>
    <dbReference type="NCBI Taxonomy" id="54343"/>
    <lineage>
        <taxon>Eukaryota</taxon>
        <taxon>Metazoa</taxon>
        <taxon>Chordata</taxon>
        <taxon>Craniata</taxon>
        <taxon>Vertebrata</taxon>
        <taxon>Euteleostomi</taxon>
        <taxon>Actinopterygii</taxon>
        <taxon>Neopterygii</taxon>
        <taxon>Teleostei</taxon>
        <taxon>Neoteleostei</taxon>
        <taxon>Acanthomorphata</taxon>
        <taxon>Eupercaria</taxon>
        <taxon>Perciformes</taxon>
        <taxon>Percoidei</taxon>
        <taxon>Percidae</taxon>
        <taxon>Etheostomatinae</taxon>
        <taxon>Etheostoma</taxon>
    </lineage>
</organism>
<dbReference type="Pfam" id="PF00076">
    <property type="entry name" value="RRM_1"/>
    <property type="match status" value="3"/>
</dbReference>
<evidence type="ECO:0000256" key="3">
    <source>
        <dbReference type="ARBA" id="ARBA00022691"/>
    </source>
</evidence>
<keyword evidence="4" id="KW-0819">tRNA processing</keyword>
<feature type="domain" description="RRM" evidence="9">
    <location>
        <begin position="1187"/>
        <end position="1259"/>
    </location>
</feature>
<evidence type="ECO:0000256" key="6">
    <source>
        <dbReference type="ARBA" id="ARBA00048718"/>
    </source>
</evidence>
<sequence length="1365" mass="150562">MDVLTEDVARLDMDTEMAALTPDDFTEQNLEGSDEVEILRNSLREAVHDDNVRPKMQCLMMDSSFSMVTMQGEDSGIAWETTPSRCTTPWASEAGNFTVDLSSPVAVRPATPGSAPAGKITFVMDEELISRRKKTKERVNQKSKGDRLREVAESSGNISGRPELVEFSQPNVKTEEGDEEEANDPLVDKEQKLFRLVSEGSEILNIVVPPKFASVDEEESKEMVDNLSYLEESLLPKASEETHDELVFTGPDAAGRDQVKPSSSISTNLMDPPGAPVARPLGRGATGNVDYFEAFTMVDAEAPGSPAVITQGLGEQETETEAATEIQDTEKPVQSVDNTTTTLNLNDDNLDTISLEEINSSLLDEVFYGSTDNSVIKTLDKEGGCDAPSRLPSKPSGSNLFGSQEDILTPIFLPEGPRKIIDQILLEEPKAMAFLYDDLYEEAIGSRKKEEDTESMTSEKSFHSRHSDREARGYLEKYVLIDETPAVEVEPTDKEKCPEEGPRVLSQDLYELGDLLSEPEKGEMPDTEEEITDFLRTCDNSSPCDIDPFPQSLEEDETQSITKTKVKTDKNVSIKVEKVAKIPEDPLSVSSFEFLSEELDWGTVDDRKALDDKETVTTDQELWKKDLEMQRPVAPPRRKATSSPKTCLDLTPLTPVDDIMQEKEEAGGKEQRVEEKETASPAEPADEGDADGEETMPSFSDVALFENALAAVESPQTESVEDCIETAVRNTSPAAAQEKETKTVEEKETSETEAAIKQTEPEEVEIQSSAKTENPEKQEENGPETGNGSSTEDGLVDAFGDLAALPVEAGKYLGNHSFTSATFLPCSRPEKVCLCPFLPLQPLEVSTCLYVVQHPAEESRVLRTVPLLAACLPQEKCNVIVGRRFNEEKHPELAAVCRDSRTLILYPGPKSQNLEELVQCQEVGTLKHNVIIIDGTWSQAKNMFLKNSLFHLPKQVLLRPLKALCSFQLQHGAQIHHSKEHLLKNGMYDKPMPKNKRKIKRMEKLGCDLFSANKLNRMDDDQPKTLYVGNLSRDVTEALILELFGQIGPCKSCKMIVDEVKVNWATTPTSQKKDTSSHFHVFVGDLSPEITTDDIKAAFAPFGKISDCRVVKDMATGKSKGYGFVSFFNKWDAENAIQQMGGQWLGGRQIRTNWATRKPAPKTTNETTNSKQLSFDEVVNQSSPSNCTVYCGGVTTGLTEQTMRQTFSPFGQIMEIRVFPDKGYSFVRFNSHEAAAHAIVSVNGTSIEGYVVKCYWGKETTDMVSPIQQNTVSFAAQPYSQWGQWYSNTAAQQIGQYVPNGWQVPSYGVYGQTWDQQGYNPLHAGAGWTGVGAVSNGSMVEPGQGVNGTVLTNQAGMSAAGYHTH</sequence>
<dbReference type="PANTHER" id="PTHR10352">
    <property type="entry name" value="EUKARYOTIC TRANSLATION INITIATION FACTOR 3 SUBUNIT G"/>
    <property type="match status" value="1"/>
</dbReference>
<dbReference type="InterPro" id="IPR005636">
    <property type="entry name" value="DTW"/>
</dbReference>